<gene>
    <name evidence="1" type="ORF">L873DRAFT_615494</name>
</gene>
<reference evidence="1 2" key="1">
    <citation type="journal article" date="2018" name="Nat. Ecol. Evol.">
        <title>Pezizomycetes genomes reveal the molecular basis of ectomycorrhizal truffle lifestyle.</title>
        <authorList>
            <person name="Murat C."/>
            <person name="Payen T."/>
            <person name="Noel B."/>
            <person name="Kuo A."/>
            <person name="Morin E."/>
            <person name="Chen J."/>
            <person name="Kohler A."/>
            <person name="Krizsan K."/>
            <person name="Balestrini R."/>
            <person name="Da Silva C."/>
            <person name="Montanini B."/>
            <person name="Hainaut M."/>
            <person name="Levati E."/>
            <person name="Barry K.W."/>
            <person name="Belfiori B."/>
            <person name="Cichocki N."/>
            <person name="Clum A."/>
            <person name="Dockter R.B."/>
            <person name="Fauchery L."/>
            <person name="Guy J."/>
            <person name="Iotti M."/>
            <person name="Le Tacon F."/>
            <person name="Lindquist E.A."/>
            <person name="Lipzen A."/>
            <person name="Malagnac F."/>
            <person name="Mello A."/>
            <person name="Molinier V."/>
            <person name="Miyauchi S."/>
            <person name="Poulain J."/>
            <person name="Riccioni C."/>
            <person name="Rubini A."/>
            <person name="Sitrit Y."/>
            <person name="Splivallo R."/>
            <person name="Traeger S."/>
            <person name="Wang M."/>
            <person name="Zifcakova L."/>
            <person name="Wipf D."/>
            <person name="Zambonelli A."/>
            <person name="Paolocci F."/>
            <person name="Nowrousian M."/>
            <person name="Ottonello S."/>
            <person name="Baldrian P."/>
            <person name="Spatafora J.W."/>
            <person name="Henrissat B."/>
            <person name="Nagy L.G."/>
            <person name="Aury J.M."/>
            <person name="Wincker P."/>
            <person name="Grigoriev I.V."/>
            <person name="Bonfante P."/>
            <person name="Martin F.M."/>
        </authorList>
    </citation>
    <scope>NUCLEOTIDE SEQUENCE [LARGE SCALE GENOMIC DNA]</scope>
    <source>
        <strain evidence="1 2">120613-1</strain>
    </source>
</reference>
<keyword evidence="2" id="KW-1185">Reference proteome</keyword>
<evidence type="ECO:0000313" key="1">
    <source>
        <dbReference type="EMBL" id="RPA89688.1"/>
    </source>
</evidence>
<accession>A0A3N4IY15</accession>
<dbReference type="STRING" id="1336337.A0A3N4IY15"/>
<organism evidence="1 2">
    <name type="scientific">Choiromyces venosus 120613-1</name>
    <dbReference type="NCBI Taxonomy" id="1336337"/>
    <lineage>
        <taxon>Eukaryota</taxon>
        <taxon>Fungi</taxon>
        <taxon>Dikarya</taxon>
        <taxon>Ascomycota</taxon>
        <taxon>Pezizomycotina</taxon>
        <taxon>Pezizomycetes</taxon>
        <taxon>Pezizales</taxon>
        <taxon>Tuberaceae</taxon>
        <taxon>Choiromyces</taxon>
    </lineage>
</organism>
<evidence type="ECO:0000313" key="2">
    <source>
        <dbReference type="Proteomes" id="UP000276215"/>
    </source>
</evidence>
<protein>
    <submittedName>
        <fullName evidence="1">Uncharacterized protein</fullName>
    </submittedName>
</protein>
<sequence length="104" mass="10579">MLDEAEGIVQGQGVAEEELGGGARVSGIEAAVRGLVEAGVVSVGKKYGGGGRVRFLIGEEEVKAALSEDGDIGGVVGREIETSHRTQTLFLTKHGGNAVKTTGT</sequence>
<dbReference type="OrthoDB" id="5486923at2759"/>
<dbReference type="AlphaFoldDB" id="A0A3N4IY15"/>
<proteinExistence type="predicted"/>
<name>A0A3N4IY15_9PEZI</name>
<dbReference type="EMBL" id="ML120561">
    <property type="protein sequence ID" value="RPA89688.1"/>
    <property type="molecule type" value="Genomic_DNA"/>
</dbReference>
<dbReference type="Proteomes" id="UP000276215">
    <property type="component" value="Unassembled WGS sequence"/>
</dbReference>